<evidence type="ECO:0000313" key="5">
    <source>
        <dbReference type="Proteomes" id="UP000287166"/>
    </source>
</evidence>
<proteinExistence type="predicted"/>
<reference evidence="4 5" key="1">
    <citation type="journal article" date="2018" name="Sci. Rep.">
        <title>Genome sequence of the cauliflower mushroom Sparassis crispa (Hanabiratake) and its association with beneficial usage.</title>
        <authorList>
            <person name="Kiyama R."/>
            <person name="Furutani Y."/>
            <person name="Kawaguchi K."/>
            <person name="Nakanishi T."/>
        </authorList>
    </citation>
    <scope>NUCLEOTIDE SEQUENCE [LARGE SCALE GENOMIC DNA]</scope>
</reference>
<organism evidence="4 5">
    <name type="scientific">Sparassis crispa</name>
    <dbReference type="NCBI Taxonomy" id="139825"/>
    <lineage>
        <taxon>Eukaryota</taxon>
        <taxon>Fungi</taxon>
        <taxon>Dikarya</taxon>
        <taxon>Basidiomycota</taxon>
        <taxon>Agaricomycotina</taxon>
        <taxon>Agaricomycetes</taxon>
        <taxon>Polyporales</taxon>
        <taxon>Sparassidaceae</taxon>
        <taxon>Sparassis</taxon>
    </lineage>
</organism>
<feature type="transmembrane region" description="Helical" evidence="2">
    <location>
        <begin position="26"/>
        <end position="49"/>
    </location>
</feature>
<dbReference type="Proteomes" id="UP000287166">
    <property type="component" value="Unassembled WGS sequence"/>
</dbReference>
<accession>A0A401GYB5</accession>
<evidence type="ECO:0000256" key="2">
    <source>
        <dbReference type="SAM" id="Phobius"/>
    </source>
</evidence>
<dbReference type="InterPro" id="IPR045339">
    <property type="entry name" value="DUF6534"/>
</dbReference>
<dbReference type="AlphaFoldDB" id="A0A401GYB5"/>
<sequence>MLSKLSTKWHNLLLTCSHTDNIVDRITFWTVNNGVLTGVVGLTVIITMLTMPDNMIYLAWHLLLSKLYANALLATLNFRRVNRGRGLEEDDEQIQLSVRRHDSTALQFTTKDSVIAPVVHVVTTTMTDARYGVRSQKSYEESDERLPSDSGGVKDMSLP</sequence>
<dbReference type="InParanoid" id="A0A401GYB5"/>
<dbReference type="RefSeq" id="XP_027618119.1">
    <property type="nucleotide sequence ID" value="XM_027762318.1"/>
</dbReference>
<gene>
    <name evidence="4" type="ORF">SCP_1004530</name>
</gene>
<feature type="compositionally biased region" description="Basic and acidic residues" evidence="1">
    <location>
        <begin position="137"/>
        <end position="147"/>
    </location>
</feature>
<evidence type="ECO:0000259" key="3">
    <source>
        <dbReference type="Pfam" id="PF20152"/>
    </source>
</evidence>
<keyword evidence="5" id="KW-1185">Reference proteome</keyword>
<comment type="caution">
    <text evidence="4">The sequence shown here is derived from an EMBL/GenBank/DDBJ whole genome shotgun (WGS) entry which is preliminary data.</text>
</comment>
<name>A0A401GYB5_9APHY</name>
<dbReference type="STRING" id="139825.A0A401GYB5"/>
<evidence type="ECO:0000313" key="4">
    <source>
        <dbReference type="EMBL" id="GBE87206.1"/>
    </source>
</evidence>
<dbReference type="GeneID" id="38784123"/>
<keyword evidence="2" id="KW-0472">Membrane</keyword>
<feature type="region of interest" description="Disordered" evidence="1">
    <location>
        <begin position="133"/>
        <end position="159"/>
    </location>
</feature>
<feature type="domain" description="DUF6534" evidence="3">
    <location>
        <begin position="17"/>
        <end position="80"/>
    </location>
</feature>
<feature type="transmembrane region" description="Helical" evidence="2">
    <location>
        <begin position="55"/>
        <end position="76"/>
    </location>
</feature>
<keyword evidence="2" id="KW-0812">Transmembrane</keyword>
<protein>
    <recommendedName>
        <fullName evidence="3">DUF6534 domain-containing protein</fullName>
    </recommendedName>
</protein>
<dbReference type="Pfam" id="PF20152">
    <property type="entry name" value="DUF6534"/>
    <property type="match status" value="1"/>
</dbReference>
<dbReference type="EMBL" id="BFAD01000010">
    <property type="protein sequence ID" value="GBE87206.1"/>
    <property type="molecule type" value="Genomic_DNA"/>
</dbReference>
<keyword evidence="2" id="KW-1133">Transmembrane helix</keyword>
<evidence type="ECO:0000256" key="1">
    <source>
        <dbReference type="SAM" id="MobiDB-lite"/>
    </source>
</evidence>